<keyword evidence="1" id="KW-0611">Plant defense</keyword>
<dbReference type="EMBL" id="GQ438781">
    <property type="protein sequence ID" value="ADB03550.1"/>
    <property type="molecule type" value="mRNA"/>
</dbReference>
<protein>
    <submittedName>
        <fullName evidence="3">Cyclotide E</fullName>
    </submittedName>
</protein>
<evidence type="ECO:0000313" key="3">
    <source>
        <dbReference type="EMBL" id="ADB03550.1"/>
    </source>
</evidence>
<feature type="non-terminal residue" evidence="3">
    <location>
        <position position="1"/>
    </location>
</feature>
<dbReference type="Pfam" id="PF03784">
    <property type="entry name" value="Cyclotide"/>
    <property type="match status" value="1"/>
</dbReference>
<dbReference type="InterPro" id="IPR036146">
    <property type="entry name" value="Cyclotide_sf"/>
</dbReference>
<dbReference type="InterPro" id="IPR005535">
    <property type="entry name" value="Cyclotide"/>
</dbReference>
<evidence type="ECO:0000256" key="2">
    <source>
        <dbReference type="ARBA" id="ARBA00023157"/>
    </source>
</evidence>
<dbReference type="AlphaFoldDB" id="D2WPK8"/>
<name>D2WPK8_GLOBA</name>
<reference evidence="3" key="1">
    <citation type="journal article" date="2010" name="Phytochemistry">
        <title>Cyclotide proteins and precursors from the genus Gloeospermum: filling a blank spot in the cyclotide map of Violaceae.</title>
        <authorList>
            <person name="Burman R."/>
            <person name="Gruber C.W."/>
            <person name="Rizzardi K."/>
            <person name="Herrmann A."/>
            <person name="Craik D.J."/>
            <person name="Gupta M.P."/>
            <person name="Goransson U."/>
        </authorList>
    </citation>
    <scope>NUCLEOTIDE SEQUENCE</scope>
</reference>
<dbReference type="PROSITE" id="PS51052">
    <property type="entry name" value="CYCLOTIDE"/>
    <property type="match status" value="1"/>
</dbReference>
<organism evidence="3">
    <name type="scientific">Gloeospermum blakeanum</name>
    <name type="common">Rinorea blakeana</name>
    <dbReference type="NCBI Taxonomy" id="685568"/>
    <lineage>
        <taxon>Eukaryota</taxon>
        <taxon>Viridiplantae</taxon>
        <taxon>Streptophyta</taxon>
        <taxon>Embryophyta</taxon>
        <taxon>Tracheophyta</taxon>
        <taxon>Spermatophyta</taxon>
        <taxon>Magnoliopsida</taxon>
        <taxon>eudicotyledons</taxon>
        <taxon>Gunneridae</taxon>
        <taxon>Pentapetalae</taxon>
        <taxon>rosids</taxon>
        <taxon>fabids</taxon>
        <taxon>Malpighiales</taxon>
        <taxon>Violaceae</taxon>
        <taxon>Gloeospermum</taxon>
    </lineage>
</organism>
<dbReference type="SUPFAM" id="SSF57038">
    <property type="entry name" value="Cyclotides"/>
    <property type="match status" value="1"/>
</dbReference>
<keyword evidence="2" id="KW-1015">Disulfide bond</keyword>
<evidence type="ECO:0000256" key="1">
    <source>
        <dbReference type="ARBA" id="ARBA00022821"/>
    </source>
</evidence>
<sequence>AAFALPALAAYEIKDVITRDAYEALLKRKTAPLSSVMLEEELIMDKTVISNPVLEEALLLYAQNKGLGGSAFGCGETCVKGKCNTPGCVCSWPVCKKNSLIN</sequence>
<accession>D2WPK8</accession>
<dbReference type="GO" id="GO:0006952">
    <property type="term" value="P:defense response"/>
    <property type="evidence" value="ECO:0007669"/>
    <property type="project" value="UniProtKB-KW"/>
</dbReference>
<proteinExistence type="evidence at transcript level"/>